<dbReference type="CDD" id="cd02432">
    <property type="entry name" value="Nodulin-21_like_1"/>
    <property type="match status" value="1"/>
</dbReference>
<keyword evidence="7" id="KW-1185">Reference proteome</keyword>
<feature type="transmembrane region" description="Helical" evidence="5">
    <location>
        <begin position="149"/>
        <end position="169"/>
    </location>
</feature>
<organism evidence="6 7">
    <name type="scientific">Henriciella pelagia</name>
    <dbReference type="NCBI Taxonomy" id="1977912"/>
    <lineage>
        <taxon>Bacteria</taxon>
        <taxon>Pseudomonadati</taxon>
        <taxon>Pseudomonadota</taxon>
        <taxon>Alphaproteobacteria</taxon>
        <taxon>Hyphomonadales</taxon>
        <taxon>Hyphomonadaceae</taxon>
        <taxon>Henriciella</taxon>
    </lineage>
</organism>
<comment type="caution">
    <text evidence="6">The sequence shown here is derived from an EMBL/GenBank/DDBJ whole genome shotgun (WGS) entry which is preliminary data.</text>
</comment>
<dbReference type="Pfam" id="PF01988">
    <property type="entry name" value="VIT1"/>
    <property type="match status" value="1"/>
</dbReference>
<evidence type="ECO:0000256" key="5">
    <source>
        <dbReference type="SAM" id="Phobius"/>
    </source>
</evidence>
<proteinExistence type="predicted"/>
<evidence type="ECO:0000313" key="6">
    <source>
        <dbReference type="EMBL" id="GGB72394.1"/>
    </source>
</evidence>
<protein>
    <submittedName>
        <fullName evidence="6">Membrane protein</fullName>
    </submittedName>
</protein>
<keyword evidence="2 5" id="KW-0812">Transmembrane</keyword>
<dbReference type="PANTHER" id="PTHR31851">
    <property type="entry name" value="FE(2+)/MN(2+) TRANSPORTER PCL1"/>
    <property type="match status" value="1"/>
</dbReference>
<dbReference type="EMBL" id="BMKF01000002">
    <property type="protein sequence ID" value="GGB72394.1"/>
    <property type="molecule type" value="Genomic_DNA"/>
</dbReference>
<dbReference type="Proteomes" id="UP000628854">
    <property type="component" value="Unassembled WGS sequence"/>
</dbReference>
<evidence type="ECO:0000313" key="7">
    <source>
        <dbReference type="Proteomes" id="UP000628854"/>
    </source>
</evidence>
<keyword evidence="4 5" id="KW-0472">Membrane</keyword>
<dbReference type="RefSeq" id="WP_084392134.1">
    <property type="nucleotide sequence ID" value="NZ_BMKF01000002.1"/>
</dbReference>
<evidence type="ECO:0000256" key="1">
    <source>
        <dbReference type="ARBA" id="ARBA00004127"/>
    </source>
</evidence>
<gene>
    <name evidence="6" type="ORF">GCM10011503_21340</name>
</gene>
<evidence type="ECO:0000256" key="4">
    <source>
        <dbReference type="ARBA" id="ARBA00023136"/>
    </source>
</evidence>
<feature type="transmembrane region" description="Helical" evidence="5">
    <location>
        <begin position="20"/>
        <end position="43"/>
    </location>
</feature>
<evidence type="ECO:0000256" key="3">
    <source>
        <dbReference type="ARBA" id="ARBA00022989"/>
    </source>
</evidence>
<name>A0ABQ1JMY9_9PROT</name>
<reference evidence="7" key="1">
    <citation type="journal article" date="2019" name="Int. J. Syst. Evol. Microbiol.">
        <title>The Global Catalogue of Microorganisms (GCM) 10K type strain sequencing project: providing services to taxonomists for standard genome sequencing and annotation.</title>
        <authorList>
            <consortium name="The Broad Institute Genomics Platform"/>
            <consortium name="The Broad Institute Genome Sequencing Center for Infectious Disease"/>
            <person name="Wu L."/>
            <person name="Ma J."/>
        </authorList>
    </citation>
    <scope>NUCLEOTIDE SEQUENCE [LARGE SCALE GENOMIC DNA]</scope>
    <source>
        <strain evidence="7">CGMCC 1.15928</strain>
    </source>
</reference>
<dbReference type="InterPro" id="IPR008217">
    <property type="entry name" value="Ccc1_fam"/>
</dbReference>
<feature type="transmembrane region" description="Helical" evidence="5">
    <location>
        <begin position="49"/>
        <end position="70"/>
    </location>
</feature>
<sequence length="235" mass="24170">MSYEGHEEHHLMHRSNWLRAAVLGSNDGILSTASLLAGIAAASAGRADLLLVGVAALIAGAMSMAAGEYVSVSSQADTERADLAKEKRALKEMPEEELRELADIYEQRGVEPKTALAVARQLTEHDALDAHARDEIGISPVVTAQPLQAAVSSALSFAVGALLPLIAAMLAPAGWVVFTVIAASLASLALLGLFSAQMSGAGATRAVLRVVIWGAAAMVATSLVGHLFGANVAAV</sequence>
<accession>A0ABQ1JMY9</accession>
<keyword evidence="3 5" id="KW-1133">Transmembrane helix</keyword>
<comment type="subcellular location">
    <subcellularLocation>
        <location evidence="1">Endomembrane system</location>
        <topology evidence="1">Multi-pass membrane protein</topology>
    </subcellularLocation>
</comment>
<feature type="transmembrane region" description="Helical" evidence="5">
    <location>
        <begin position="206"/>
        <end position="228"/>
    </location>
</feature>
<evidence type="ECO:0000256" key="2">
    <source>
        <dbReference type="ARBA" id="ARBA00022692"/>
    </source>
</evidence>
<feature type="transmembrane region" description="Helical" evidence="5">
    <location>
        <begin position="175"/>
        <end position="194"/>
    </location>
</feature>